<dbReference type="SUPFAM" id="SSF48576">
    <property type="entry name" value="Terpenoid synthases"/>
    <property type="match status" value="1"/>
</dbReference>
<gene>
    <name evidence="2" type="ORF">B2A_02057</name>
</gene>
<evidence type="ECO:0000313" key="2">
    <source>
        <dbReference type="EMBL" id="EQD64336.1"/>
    </source>
</evidence>
<dbReference type="GO" id="GO:0004659">
    <property type="term" value="F:prenyltransferase activity"/>
    <property type="evidence" value="ECO:0007669"/>
    <property type="project" value="InterPro"/>
</dbReference>
<dbReference type="GO" id="GO:0008299">
    <property type="term" value="P:isoprenoid biosynthetic process"/>
    <property type="evidence" value="ECO:0007669"/>
    <property type="project" value="InterPro"/>
</dbReference>
<proteinExistence type="predicted"/>
<protein>
    <submittedName>
        <fullName evidence="2">Polyprenyl synthetase</fullName>
    </submittedName>
</protein>
<name>T1AUM4_9ZZZZ</name>
<feature type="region of interest" description="Disordered" evidence="1">
    <location>
        <begin position="141"/>
        <end position="167"/>
    </location>
</feature>
<dbReference type="Gene3D" id="1.10.600.10">
    <property type="entry name" value="Farnesyl Diphosphate Synthase"/>
    <property type="match status" value="1"/>
</dbReference>
<accession>T1AUM4</accession>
<sequence length="167" mass="18162">GIAITLGDLFEALTVDLLLRCRVPPARILGALREYRWMTERTALGQLLDVLNASRPVDEVSEREVLVVHRLKSAIYTVASPLKLGALLAGAREARVKALGGDRGGLWYRLPAAGRCPRRRDAGRTIGGEVHRTISLKASAPAHGPCLAPRRPGRPGGPWARVRRETP</sequence>
<dbReference type="InterPro" id="IPR000092">
    <property type="entry name" value="Polyprenyl_synt"/>
</dbReference>
<reference evidence="2" key="2">
    <citation type="journal article" date="2014" name="ISME J.">
        <title>Microbial stratification in low pH oxic and suboxic macroscopic growths along an acid mine drainage.</title>
        <authorList>
            <person name="Mendez-Garcia C."/>
            <person name="Mesa V."/>
            <person name="Sprenger R.R."/>
            <person name="Richter M."/>
            <person name="Diez M.S."/>
            <person name="Solano J."/>
            <person name="Bargiela R."/>
            <person name="Golyshina O.V."/>
            <person name="Manteca A."/>
            <person name="Ramos J.L."/>
            <person name="Gallego J.R."/>
            <person name="Llorente I."/>
            <person name="Martins Dos Santos V.A."/>
            <person name="Jensen O.N."/>
            <person name="Pelaez A.I."/>
            <person name="Sanchez J."/>
            <person name="Ferrer M."/>
        </authorList>
    </citation>
    <scope>NUCLEOTIDE SEQUENCE</scope>
</reference>
<dbReference type="EMBL" id="AUZZ01001444">
    <property type="protein sequence ID" value="EQD64336.1"/>
    <property type="molecule type" value="Genomic_DNA"/>
</dbReference>
<comment type="caution">
    <text evidence="2">The sequence shown here is derived from an EMBL/GenBank/DDBJ whole genome shotgun (WGS) entry which is preliminary data.</text>
</comment>
<evidence type="ECO:0000256" key="1">
    <source>
        <dbReference type="SAM" id="MobiDB-lite"/>
    </source>
</evidence>
<organism evidence="2">
    <name type="scientific">mine drainage metagenome</name>
    <dbReference type="NCBI Taxonomy" id="410659"/>
    <lineage>
        <taxon>unclassified sequences</taxon>
        <taxon>metagenomes</taxon>
        <taxon>ecological metagenomes</taxon>
    </lineage>
</organism>
<dbReference type="AlphaFoldDB" id="T1AUM4"/>
<reference evidence="2" key="1">
    <citation type="submission" date="2013-08" db="EMBL/GenBank/DDBJ databases">
        <authorList>
            <person name="Mendez C."/>
            <person name="Richter M."/>
            <person name="Ferrer M."/>
            <person name="Sanchez J."/>
        </authorList>
    </citation>
    <scope>NUCLEOTIDE SEQUENCE</scope>
</reference>
<dbReference type="Pfam" id="PF00348">
    <property type="entry name" value="polyprenyl_synt"/>
    <property type="match status" value="1"/>
</dbReference>
<feature type="non-terminal residue" evidence="2">
    <location>
        <position position="1"/>
    </location>
</feature>
<dbReference type="InterPro" id="IPR008949">
    <property type="entry name" value="Isoprenoid_synthase_dom_sf"/>
</dbReference>
<feature type="non-terminal residue" evidence="2">
    <location>
        <position position="167"/>
    </location>
</feature>